<dbReference type="EMBL" id="CP029289">
    <property type="protein sequence ID" value="AWR94313.1"/>
    <property type="molecule type" value="Genomic_DNA"/>
</dbReference>
<gene>
    <name evidence="1" type="ORF">DFR85_06605</name>
</gene>
<reference evidence="1 2" key="1">
    <citation type="submission" date="2018-05" db="EMBL/GenBank/DDBJ databases">
        <title>Complete Genome Sequences of Extremely Thermoacidophilic, Metal-Mobilizing Type-Strain Members of the Archaeal Family Sulfolobaceae: Acidianus brierleyi DSM-1651T, Acidianus sulfidivorans DSM-18786T, Metallosphaera hakonensis DSM-7519T, and Metallosphaera prunae DSM-10039T.</title>
        <authorList>
            <person name="Counts J.A."/>
            <person name="Kelly R.M."/>
        </authorList>
    </citation>
    <scope>NUCLEOTIDE SEQUENCE [LARGE SCALE GENOMIC DNA]</scope>
    <source>
        <strain evidence="1 2">DSM 1651</strain>
    </source>
</reference>
<dbReference type="AlphaFoldDB" id="A0A2U9IE47"/>
<dbReference type="GeneID" id="36831811"/>
<dbReference type="Proteomes" id="UP000248044">
    <property type="component" value="Chromosome"/>
</dbReference>
<protein>
    <submittedName>
        <fullName evidence="1">Uncharacterized protein</fullName>
    </submittedName>
</protein>
<accession>A0A2U9IE47</accession>
<dbReference type="RefSeq" id="WP_110270194.1">
    <property type="nucleotide sequence ID" value="NZ_CP029289.2"/>
</dbReference>
<sequence length="92" mass="10989">MSNRWLPKWKIVEIEVNNKPFEVCYDETLKIYACPLCSPSCKSGGIPDYSSYFFHTEDLIRHINAHKYNLWTKKRPIEFEEEDEGEENNEED</sequence>
<dbReference type="KEGG" id="abri:DFR85_06605"/>
<organism evidence="1 2">
    <name type="scientific">Acidianus brierleyi</name>
    <dbReference type="NCBI Taxonomy" id="41673"/>
    <lineage>
        <taxon>Archaea</taxon>
        <taxon>Thermoproteota</taxon>
        <taxon>Thermoprotei</taxon>
        <taxon>Sulfolobales</taxon>
        <taxon>Sulfolobaceae</taxon>
        <taxon>Acidianus</taxon>
    </lineage>
</organism>
<evidence type="ECO:0000313" key="2">
    <source>
        <dbReference type="Proteomes" id="UP000248044"/>
    </source>
</evidence>
<dbReference type="OrthoDB" id="33957at2157"/>
<keyword evidence="2" id="KW-1185">Reference proteome</keyword>
<name>A0A2U9IE47_9CREN</name>
<evidence type="ECO:0000313" key="1">
    <source>
        <dbReference type="EMBL" id="AWR94313.1"/>
    </source>
</evidence>
<proteinExistence type="predicted"/>